<dbReference type="EMBL" id="CP139781">
    <property type="protein sequence ID" value="WRQ89574.1"/>
    <property type="molecule type" value="Genomic_DNA"/>
</dbReference>
<protein>
    <recommendedName>
        <fullName evidence="4">Aldose epimerase</fullName>
    </recommendedName>
</protein>
<name>A0ABZ1CG81_9BACT</name>
<dbReference type="Gene3D" id="2.70.98.10">
    <property type="match status" value="1"/>
</dbReference>
<proteinExistence type="predicted"/>
<dbReference type="InterPro" id="IPR014718">
    <property type="entry name" value="GH-type_carb-bd"/>
</dbReference>
<dbReference type="Proteomes" id="UP000738431">
    <property type="component" value="Chromosome"/>
</dbReference>
<evidence type="ECO:0008006" key="4">
    <source>
        <dbReference type="Google" id="ProtNLM"/>
    </source>
</evidence>
<feature type="region of interest" description="Disordered" evidence="1">
    <location>
        <begin position="42"/>
        <end position="71"/>
    </location>
</feature>
<organism evidence="2 3">
    <name type="scientific">Actomonas aquatica</name>
    <dbReference type="NCBI Taxonomy" id="2866162"/>
    <lineage>
        <taxon>Bacteria</taxon>
        <taxon>Pseudomonadati</taxon>
        <taxon>Verrucomicrobiota</taxon>
        <taxon>Opitutia</taxon>
        <taxon>Opitutales</taxon>
        <taxon>Opitutaceae</taxon>
        <taxon>Actomonas</taxon>
    </lineage>
</organism>
<gene>
    <name evidence="2" type="ORF">K1X11_009150</name>
</gene>
<dbReference type="InterPro" id="IPR011013">
    <property type="entry name" value="Gal_mutarotase_sf_dom"/>
</dbReference>
<reference evidence="2 3" key="1">
    <citation type="submission" date="2023-12" db="EMBL/GenBank/DDBJ databases">
        <title>Description of an unclassified Opitutus bacterium of Verrucomicrobiota.</title>
        <authorList>
            <person name="Zhang D.-F."/>
        </authorList>
    </citation>
    <scope>NUCLEOTIDE SEQUENCE [LARGE SCALE GENOMIC DNA]</scope>
    <source>
        <strain evidence="2 3">WL0086</strain>
    </source>
</reference>
<keyword evidence="3" id="KW-1185">Reference proteome</keyword>
<dbReference type="SUPFAM" id="SSF74650">
    <property type="entry name" value="Galactose mutarotase-like"/>
    <property type="match status" value="1"/>
</dbReference>
<evidence type="ECO:0000256" key="1">
    <source>
        <dbReference type="SAM" id="MobiDB-lite"/>
    </source>
</evidence>
<evidence type="ECO:0000313" key="2">
    <source>
        <dbReference type="EMBL" id="WRQ89574.1"/>
    </source>
</evidence>
<accession>A0ABZ1CG81</accession>
<dbReference type="RefSeq" id="WP_221029740.1">
    <property type="nucleotide sequence ID" value="NZ_CP139781.1"/>
</dbReference>
<sequence>MLHLRHGSLRVDLLDPTSEASRLGPRFCAGGYVWQVHDDTVGPLLSGPEGPEPEPDPFNGHGLPESFRDRSRSGAPLLWNDAGTEALAPGAGTLVRRDGAVVIGEPCVWHIAMTPTTAEFRTEHAAAGYACALTRRISLQERTLVSFSALTNRADRPMHLQWFAHPFFALDAERTTSAILPRGSRVPPDFGFSIDADATLRPDRAHTGKDDGAFALLELPPDLPLDARIAHPGLPHGIRFSTTFVPSECPVWVNGFTVSIEPYQVLHLAPGESVDWELRYTFG</sequence>
<evidence type="ECO:0000313" key="3">
    <source>
        <dbReference type="Proteomes" id="UP000738431"/>
    </source>
</evidence>